<feature type="compositionally biased region" description="Polar residues" evidence="2">
    <location>
        <begin position="32"/>
        <end position="45"/>
    </location>
</feature>
<feature type="coiled-coil region" evidence="1">
    <location>
        <begin position="221"/>
        <end position="375"/>
    </location>
</feature>
<sequence length="646" mass="75678">MDRHIKRIQARPSTQICKRLKPVESQKVYENPNNQKLFTLRGDSSTKSKRKSPSIDKENIQISNIVLNDDSMRNLKAYGYPEGDNQKPDNSSNSQFTAFNQKKHKFKGDANVEDSFGSTKKNIFEQLIANLGIDGSQKHDNKFMETNKELLDNMKKVNNLTTIIQSTMDKFKEYYKLDKLETHFCKLKILLLQSFKIAFNQIADLSAEKDCDNPKEHAKSLRELRQKHKKLKVNYRKKCDDLQDLSHTHQKQMAKLLKKLDFKEREIDKMAQQLEEINEAPDEKSFHGENFDSLYKRIEDLEKENTNLQNYSSSLEEELKQTKLDLHNNQVNLIDPLKNNLAGLEKLIQEKDQKSRSYRRKLRKCKKQLEFTKREKSLGYGQNTYYRDMLVTKKKTRNLKHCSKSRKSSFINENKKNDMNITTLESSRDIEEKHYNSKTPNNFSKQYCELTEENSRLYLDKEQSKSQLDFLRNPPQIENYRKTIETENDIQQVLTPTKINSDESSEEIYYPQRGKSVNSRHLPHRKPKYNYCAIKKGFRKLRDSRNPSESSEDPHNSSDFSKIIDLDSQCYNTYDKHHKVISQTSNPINMRSNPVSQSTKARPLNANKNNKGSVDSEFLCTGKDLQNQNPPRFTKKGRALCEIMMT</sequence>
<reference evidence="3" key="1">
    <citation type="submission" date="2023-07" db="EMBL/GenBank/DDBJ databases">
        <authorList>
            <consortium name="AG Swart"/>
            <person name="Singh M."/>
            <person name="Singh A."/>
            <person name="Seah K."/>
            <person name="Emmerich C."/>
        </authorList>
    </citation>
    <scope>NUCLEOTIDE SEQUENCE</scope>
    <source>
        <strain evidence="3">DP1</strain>
    </source>
</reference>
<accession>A0AAD2DAY9</accession>
<feature type="region of interest" description="Disordered" evidence="2">
    <location>
        <begin position="540"/>
        <end position="561"/>
    </location>
</feature>
<feature type="region of interest" description="Disordered" evidence="2">
    <location>
        <begin position="76"/>
        <end position="95"/>
    </location>
</feature>
<name>A0AAD2DAY9_EUPCR</name>
<dbReference type="EMBL" id="CAMPGE010030214">
    <property type="protein sequence ID" value="CAI2387724.1"/>
    <property type="molecule type" value="Genomic_DNA"/>
</dbReference>
<evidence type="ECO:0000256" key="2">
    <source>
        <dbReference type="SAM" id="MobiDB-lite"/>
    </source>
</evidence>
<keyword evidence="4" id="KW-1185">Reference proteome</keyword>
<feature type="region of interest" description="Disordered" evidence="2">
    <location>
        <begin position="32"/>
        <end position="56"/>
    </location>
</feature>
<dbReference type="Proteomes" id="UP001295684">
    <property type="component" value="Unassembled WGS sequence"/>
</dbReference>
<organism evidence="3 4">
    <name type="scientific">Euplotes crassus</name>
    <dbReference type="NCBI Taxonomy" id="5936"/>
    <lineage>
        <taxon>Eukaryota</taxon>
        <taxon>Sar</taxon>
        <taxon>Alveolata</taxon>
        <taxon>Ciliophora</taxon>
        <taxon>Intramacronucleata</taxon>
        <taxon>Spirotrichea</taxon>
        <taxon>Hypotrichia</taxon>
        <taxon>Euplotida</taxon>
        <taxon>Euplotidae</taxon>
        <taxon>Moneuplotes</taxon>
    </lineage>
</organism>
<evidence type="ECO:0000313" key="4">
    <source>
        <dbReference type="Proteomes" id="UP001295684"/>
    </source>
</evidence>
<gene>
    <name evidence="3" type="ORF">ECRASSUSDP1_LOCUS29358</name>
</gene>
<keyword evidence="1" id="KW-0175">Coiled coil</keyword>
<feature type="compositionally biased region" description="Basic and acidic residues" evidence="2">
    <location>
        <begin position="540"/>
        <end position="556"/>
    </location>
</feature>
<feature type="region of interest" description="Disordered" evidence="2">
    <location>
        <begin position="500"/>
        <end position="524"/>
    </location>
</feature>
<evidence type="ECO:0000256" key="1">
    <source>
        <dbReference type="SAM" id="Coils"/>
    </source>
</evidence>
<evidence type="ECO:0000313" key="3">
    <source>
        <dbReference type="EMBL" id="CAI2387724.1"/>
    </source>
</evidence>
<proteinExistence type="predicted"/>
<comment type="caution">
    <text evidence="3">The sequence shown here is derived from an EMBL/GenBank/DDBJ whole genome shotgun (WGS) entry which is preliminary data.</text>
</comment>
<protein>
    <submittedName>
        <fullName evidence="3">Uncharacterized protein</fullName>
    </submittedName>
</protein>
<dbReference type="AlphaFoldDB" id="A0AAD2DAY9"/>
<feature type="region of interest" description="Disordered" evidence="2">
    <location>
        <begin position="586"/>
        <end position="613"/>
    </location>
</feature>